<dbReference type="GO" id="GO:0005829">
    <property type="term" value="C:cytosol"/>
    <property type="evidence" value="ECO:0007669"/>
    <property type="project" value="TreeGrafter"/>
</dbReference>
<proteinExistence type="predicted"/>
<dbReference type="GO" id="GO:0008767">
    <property type="term" value="F:UDP-galactopyranose mutase activity"/>
    <property type="evidence" value="ECO:0007669"/>
    <property type="project" value="TreeGrafter"/>
</dbReference>
<dbReference type="GO" id="GO:0050660">
    <property type="term" value="F:flavin adenine dinucleotide binding"/>
    <property type="evidence" value="ECO:0007669"/>
    <property type="project" value="TreeGrafter"/>
</dbReference>
<organism evidence="1">
    <name type="scientific">termite gut metagenome</name>
    <dbReference type="NCBI Taxonomy" id="433724"/>
    <lineage>
        <taxon>unclassified sequences</taxon>
        <taxon>metagenomes</taxon>
        <taxon>organismal metagenomes</taxon>
    </lineage>
</organism>
<dbReference type="PANTHER" id="PTHR21197:SF0">
    <property type="entry name" value="UDP-GALACTOPYRANOSE MUTASE"/>
    <property type="match status" value="1"/>
</dbReference>
<sequence length="429" mass="50562">MRKITDLILGAGISSLGVGYALRKHGHTPVLLERKNTYGGLCDNFIINNFRFDKFVHLSFSQDETVNRIFTLSSPDYITYIPNPFNLYKGKWIKHPAQNNLFSLDEEEKKFVIDDFKRRPIYTSQEIHNYEEWLRIQYGNYFAEHFSMAYTRKYWMSEARNLETKWIGDRLYQPSLSEVIQGSVSNDTPVTYYAKEMRYPQKGGFKSFLKELAKEQEIHYKAEVTEIDIISQSVRTRNGRLYQYDNLISSIPLPDLLRIVKDIPDEIMQAGRKLRCTCGYLVSIGLKTKNIPPYMWWYIYDEDILPARIYSPSLKSSDNVPEGCSSLQMEIYCKENEYSEYEIYNRSVKKLIELNIINETDILFTDIRFEKYANVIFDHNIYESRKIVRDYLKSVGVTTIGRFGEWDYLWSDQSLMSGMRIIINKKDIL</sequence>
<dbReference type="InterPro" id="IPR036188">
    <property type="entry name" value="FAD/NAD-bd_sf"/>
</dbReference>
<dbReference type="EMBL" id="SNRY01000635">
    <property type="protein sequence ID" value="KAA6338209.1"/>
    <property type="molecule type" value="Genomic_DNA"/>
</dbReference>
<dbReference type="AlphaFoldDB" id="A0A5J4RWT4"/>
<gene>
    <name evidence="1" type="ORF">EZS27_013775</name>
</gene>
<dbReference type="PANTHER" id="PTHR21197">
    <property type="entry name" value="UDP-GALACTOPYRANOSE MUTASE"/>
    <property type="match status" value="1"/>
</dbReference>
<protein>
    <submittedName>
        <fullName evidence="1">Uncharacterized protein</fullName>
    </submittedName>
</protein>
<dbReference type="Pfam" id="PF13450">
    <property type="entry name" value="NAD_binding_8"/>
    <property type="match status" value="1"/>
</dbReference>
<dbReference type="Gene3D" id="3.50.50.60">
    <property type="entry name" value="FAD/NAD(P)-binding domain"/>
    <property type="match status" value="1"/>
</dbReference>
<comment type="caution">
    <text evidence="1">The sequence shown here is derived from an EMBL/GenBank/DDBJ whole genome shotgun (WGS) entry which is preliminary data.</text>
</comment>
<name>A0A5J4RWT4_9ZZZZ</name>
<reference evidence="1" key="1">
    <citation type="submission" date="2019-03" db="EMBL/GenBank/DDBJ databases">
        <title>Single cell metagenomics reveals metabolic interactions within the superorganism composed of flagellate Streblomastix strix and complex community of Bacteroidetes bacteria on its surface.</title>
        <authorList>
            <person name="Treitli S.C."/>
            <person name="Kolisko M."/>
            <person name="Husnik F."/>
            <person name="Keeling P."/>
            <person name="Hampl V."/>
        </authorList>
    </citation>
    <scope>NUCLEOTIDE SEQUENCE</scope>
    <source>
        <strain evidence="1">STM</strain>
    </source>
</reference>
<dbReference type="SUPFAM" id="SSF51905">
    <property type="entry name" value="FAD/NAD(P)-binding domain"/>
    <property type="match status" value="1"/>
</dbReference>
<evidence type="ECO:0000313" key="1">
    <source>
        <dbReference type="EMBL" id="KAA6338209.1"/>
    </source>
</evidence>
<accession>A0A5J4RWT4</accession>